<dbReference type="PANTHER" id="PTHR24020:SF20">
    <property type="entry name" value="PH DOMAIN-CONTAINING PROTEIN"/>
    <property type="match status" value="1"/>
</dbReference>
<dbReference type="SMART" id="SM00327">
    <property type="entry name" value="VWA"/>
    <property type="match status" value="2"/>
</dbReference>
<dbReference type="CDD" id="cd00198">
    <property type="entry name" value="vWFA"/>
    <property type="match status" value="1"/>
</dbReference>
<dbReference type="InterPro" id="IPR002035">
    <property type="entry name" value="VWF_A"/>
</dbReference>
<keyword evidence="1" id="KW-0732">Signal</keyword>
<name>A0A2C9DIS9_PINFU</name>
<feature type="chain" id="PRO_5013356351" evidence="1">
    <location>
        <begin position="20"/>
        <end position="397"/>
    </location>
</feature>
<feature type="signal peptide" evidence="1">
    <location>
        <begin position="1"/>
        <end position="19"/>
    </location>
</feature>
<dbReference type="AlphaFoldDB" id="A0A2C9DIS9"/>
<dbReference type="PANTHER" id="PTHR24020">
    <property type="entry name" value="COLLAGEN ALPHA"/>
    <property type="match status" value="1"/>
</dbReference>
<feature type="domain" description="VWFA" evidence="2">
    <location>
        <begin position="25"/>
        <end position="198"/>
    </location>
</feature>
<proteinExistence type="evidence at transcript level"/>
<feature type="domain" description="VWFA" evidence="2">
    <location>
        <begin position="213"/>
        <end position="383"/>
    </location>
</feature>
<dbReference type="SUPFAM" id="SSF53300">
    <property type="entry name" value="vWA-like"/>
    <property type="match status" value="2"/>
</dbReference>
<reference evidence="3" key="1">
    <citation type="submission" date="2016-01" db="EMBL/GenBank/DDBJ databases">
        <title>Molecular cloning and expression profiles of Cartilage matrix protein in the pearl oyster, Pinctada fucata.</title>
        <authorList>
            <person name="Wang Z.Z."/>
            <person name="Huang J.G."/>
            <person name="Fan G.S."/>
            <person name="Yu H.D."/>
        </authorList>
    </citation>
    <scope>NUCLEOTIDE SEQUENCE</scope>
</reference>
<evidence type="ECO:0000259" key="2">
    <source>
        <dbReference type="PROSITE" id="PS50234"/>
    </source>
</evidence>
<organism evidence="3">
    <name type="scientific">Pinctada fucata</name>
    <name type="common">Akoya pearl oyster</name>
    <name type="synonym">Pinctada imbricata fucata</name>
    <dbReference type="NCBI Taxonomy" id="50426"/>
    <lineage>
        <taxon>Eukaryota</taxon>
        <taxon>Metazoa</taxon>
        <taxon>Spiralia</taxon>
        <taxon>Lophotrochozoa</taxon>
        <taxon>Mollusca</taxon>
        <taxon>Bivalvia</taxon>
        <taxon>Autobranchia</taxon>
        <taxon>Pteriomorphia</taxon>
        <taxon>Pterioida</taxon>
        <taxon>Pterioidea</taxon>
        <taxon>Pteriidae</taxon>
        <taxon>Pinctada</taxon>
    </lineage>
</organism>
<dbReference type="InterPro" id="IPR050525">
    <property type="entry name" value="ECM_Assembly_Org"/>
</dbReference>
<dbReference type="Gene3D" id="3.40.50.410">
    <property type="entry name" value="von Willebrand factor, type A domain"/>
    <property type="match status" value="2"/>
</dbReference>
<evidence type="ECO:0000313" key="3">
    <source>
        <dbReference type="EMBL" id="AQN80778.1"/>
    </source>
</evidence>
<protein>
    <submittedName>
        <fullName evidence="3">Cartilage matrix protein</fullName>
    </submittedName>
</protein>
<dbReference type="InterPro" id="IPR036465">
    <property type="entry name" value="vWFA_dom_sf"/>
</dbReference>
<accession>A0A2C9DIS9</accession>
<dbReference type="PROSITE" id="PS50234">
    <property type="entry name" value="VWFA"/>
    <property type="match status" value="2"/>
</dbReference>
<dbReference type="Pfam" id="PF00092">
    <property type="entry name" value="VWA"/>
    <property type="match status" value="2"/>
</dbReference>
<sequence precursor="true">MVFMFFGLISSCLYSITDCRPGPVDSLFLVDISTSSQTECDRVRSFVSSLVSQIAIGSDDFQVAVISYSFTATLLWDFTQYSNNITLLSAINNMSCTGGATLTGKALKLAREVIANNSVGVRSGLAYKQVVLIYDGMSTDRSEAIQESQALAADYIQLYVVGIGHFVDHNELHSLVQDPTYVFSTTDSELLTTILHTTAHVDCTDCVQSTSTDILLLLDSRSREKIKHCIKSGIEMVRFLDIDSTDINMGIYTYSDSIDRKVPIEKNSENQLLLSIPVITLSTSSDENLSRIVSHGKQELDIYGRADSRKILILFSDGQFNDLIDIKNAVQNATDAETTVLIFGAGKTVNHTAIRNVVTDSYYALLSASSDDYTPLQTVKSESRYTVCAEDIFQARV</sequence>
<evidence type="ECO:0000256" key="1">
    <source>
        <dbReference type="SAM" id="SignalP"/>
    </source>
</evidence>
<dbReference type="EMBL" id="KU553266">
    <property type="protein sequence ID" value="AQN80778.1"/>
    <property type="molecule type" value="mRNA"/>
</dbReference>